<dbReference type="AlphaFoldDB" id="A0A2N0HL34"/>
<feature type="domain" description="Ketoreductase" evidence="1">
    <location>
        <begin position="1"/>
        <end position="142"/>
    </location>
</feature>
<organism evidence="2 3">
    <name type="scientific">Novosphingobium kunmingense</name>
    <dbReference type="NCBI Taxonomy" id="1211806"/>
    <lineage>
        <taxon>Bacteria</taxon>
        <taxon>Pseudomonadati</taxon>
        <taxon>Pseudomonadota</taxon>
        <taxon>Alphaproteobacteria</taxon>
        <taxon>Sphingomonadales</taxon>
        <taxon>Sphingomonadaceae</taxon>
        <taxon>Novosphingobium</taxon>
    </lineage>
</organism>
<name>A0A2N0HL34_9SPHN</name>
<accession>A0A2N0HL34</accession>
<dbReference type="SMART" id="SM00822">
    <property type="entry name" value="PKS_KR"/>
    <property type="match status" value="1"/>
</dbReference>
<gene>
    <name evidence="2" type="ORF">B0I00_1825</name>
</gene>
<dbReference type="InterPro" id="IPR051207">
    <property type="entry name" value="ComplexI_NDUFA9_subunit"/>
</dbReference>
<dbReference type="GO" id="GO:0044877">
    <property type="term" value="F:protein-containing complex binding"/>
    <property type="evidence" value="ECO:0007669"/>
    <property type="project" value="TreeGrafter"/>
</dbReference>
<dbReference type="Pfam" id="PF01370">
    <property type="entry name" value="Epimerase"/>
    <property type="match status" value="1"/>
</dbReference>
<dbReference type="InterPro" id="IPR057326">
    <property type="entry name" value="KR_dom"/>
</dbReference>
<reference evidence="2 3" key="1">
    <citation type="submission" date="2017-11" db="EMBL/GenBank/DDBJ databases">
        <title>Genomic Encyclopedia of Type Strains, Phase III (KMG-III): the genomes of soil and plant-associated and newly described type strains.</title>
        <authorList>
            <person name="Whitman W."/>
        </authorList>
    </citation>
    <scope>NUCLEOTIDE SEQUENCE [LARGE SCALE GENOMIC DNA]</scope>
    <source>
        <strain evidence="2 3">CGMCC 1.12274</strain>
    </source>
</reference>
<dbReference type="Gene3D" id="3.40.50.720">
    <property type="entry name" value="NAD(P)-binding Rossmann-like Domain"/>
    <property type="match status" value="1"/>
</dbReference>
<dbReference type="EMBL" id="PHUF01000003">
    <property type="protein sequence ID" value="PKB19588.1"/>
    <property type="molecule type" value="Genomic_DNA"/>
</dbReference>
<sequence length="303" mass="32809">MTLAVTGATGFVGQALLDRAGQAGVEVRALARRSQPARDHVEWVAGDLAATDRLRELVRGAEAVVHIAGVVNAADAAGFEAGNVSGTLNLLEAALAEGVPRFVHVSSLSAREPDLSAYGASKARGEKLVMASPLDWTVVRPPGIYGPRDTEYLEMFKLARLGLMPVPPEEGRSSLIHVDDLARLLLALVPGGEGVTHQVFEPDDGHKGGWTHYELARAIGWAMGRRPKVLHLSRGALEKVAKADRLLRRDKAKLTLDRVGYMTHPDWVVGEGARPPAALWRPQVPTRDGLKATARWYREKGWL</sequence>
<dbReference type="PANTHER" id="PTHR12126:SF11">
    <property type="entry name" value="NADH DEHYDROGENASE [UBIQUINONE] 1 ALPHA SUBCOMPLEX SUBUNIT 9, MITOCHONDRIAL"/>
    <property type="match status" value="1"/>
</dbReference>
<dbReference type="SUPFAM" id="SSF51735">
    <property type="entry name" value="NAD(P)-binding Rossmann-fold domains"/>
    <property type="match status" value="1"/>
</dbReference>
<dbReference type="InterPro" id="IPR001509">
    <property type="entry name" value="Epimerase_deHydtase"/>
</dbReference>
<dbReference type="Proteomes" id="UP000232587">
    <property type="component" value="Unassembled WGS sequence"/>
</dbReference>
<dbReference type="PANTHER" id="PTHR12126">
    <property type="entry name" value="NADH-UBIQUINONE OXIDOREDUCTASE 39 KDA SUBUNIT-RELATED"/>
    <property type="match status" value="1"/>
</dbReference>
<evidence type="ECO:0000259" key="1">
    <source>
        <dbReference type="SMART" id="SM00822"/>
    </source>
</evidence>
<dbReference type="InterPro" id="IPR036291">
    <property type="entry name" value="NAD(P)-bd_dom_sf"/>
</dbReference>
<dbReference type="RefSeq" id="WP_232730175.1">
    <property type="nucleotide sequence ID" value="NZ_PHUF01000003.1"/>
</dbReference>
<keyword evidence="3" id="KW-1185">Reference proteome</keyword>
<evidence type="ECO:0000313" key="2">
    <source>
        <dbReference type="EMBL" id="PKB19588.1"/>
    </source>
</evidence>
<protein>
    <submittedName>
        <fullName evidence="2">Nucleoside-diphosphate-sugar epimerase</fullName>
    </submittedName>
</protein>
<proteinExistence type="predicted"/>
<evidence type="ECO:0000313" key="3">
    <source>
        <dbReference type="Proteomes" id="UP000232587"/>
    </source>
</evidence>
<comment type="caution">
    <text evidence="2">The sequence shown here is derived from an EMBL/GenBank/DDBJ whole genome shotgun (WGS) entry which is preliminary data.</text>
</comment>